<feature type="region of interest" description="Disordered" evidence="1">
    <location>
        <begin position="183"/>
        <end position="205"/>
    </location>
</feature>
<evidence type="ECO:0000313" key="3">
    <source>
        <dbReference type="EMBL" id="GMI04284.1"/>
    </source>
</evidence>
<evidence type="ECO:0000313" key="4">
    <source>
        <dbReference type="Proteomes" id="UP001165082"/>
    </source>
</evidence>
<evidence type="ECO:0000256" key="1">
    <source>
        <dbReference type="SAM" id="MobiDB-lite"/>
    </source>
</evidence>
<protein>
    <submittedName>
        <fullName evidence="3">Uncharacterized protein</fullName>
    </submittedName>
</protein>
<dbReference type="Proteomes" id="UP001165082">
    <property type="component" value="Unassembled WGS sequence"/>
</dbReference>
<accession>A0A9W7F5Q5</accession>
<dbReference type="OrthoDB" id="197848at2759"/>
<dbReference type="EMBL" id="BRXZ01000069">
    <property type="protein sequence ID" value="GMI04284.1"/>
    <property type="molecule type" value="Genomic_DNA"/>
</dbReference>
<reference evidence="3" key="1">
    <citation type="submission" date="2022-07" db="EMBL/GenBank/DDBJ databases">
        <title>Genome analysis of Parmales, a sister group of diatoms, reveals the evolutionary specialization of diatoms from phago-mixotrophs to photoautotrophs.</title>
        <authorList>
            <person name="Ban H."/>
            <person name="Sato S."/>
            <person name="Yoshikawa S."/>
            <person name="Kazumasa Y."/>
            <person name="Nakamura Y."/>
            <person name="Ichinomiya M."/>
            <person name="Saitoh K."/>
            <person name="Sato N."/>
            <person name="Blanc-Mathieu R."/>
            <person name="Endo H."/>
            <person name="Kuwata A."/>
            <person name="Ogata H."/>
        </authorList>
    </citation>
    <scope>NUCLEOTIDE SEQUENCE</scope>
</reference>
<feature type="signal peptide" evidence="2">
    <location>
        <begin position="1"/>
        <end position="30"/>
    </location>
</feature>
<comment type="caution">
    <text evidence="3">The sequence shown here is derived from an EMBL/GenBank/DDBJ whole genome shotgun (WGS) entry which is preliminary data.</text>
</comment>
<name>A0A9W7F5Q5_9STRA</name>
<dbReference type="AlphaFoldDB" id="A0A9W7F5Q5"/>
<evidence type="ECO:0000256" key="2">
    <source>
        <dbReference type="SAM" id="SignalP"/>
    </source>
</evidence>
<sequence>MLFSRGLTHSFLHLFLLLFLLLLTIPSVLSLAGFGQAGGKQKYTLRPKNQWDRYIKLRTLLKKDPSCGATFSSVAVLLPPATTFLPVGSVCAQPGTSIPSAVAVHKRLIADHALRLYPGSVTPAALKTLRWGVAALGSSDYEEVQEKEMVKAEPKTVGFEGLCDPATGFFCKYDGGKIVGEDKGGSDSSMGITGGKKSGEKRTGL</sequence>
<keyword evidence="2" id="KW-0732">Signal</keyword>
<proteinExistence type="predicted"/>
<feature type="chain" id="PRO_5040993388" evidence="2">
    <location>
        <begin position="31"/>
        <end position="205"/>
    </location>
</feature>
<organism evidence="3 4">
    <name type="scientific">Triparma retinervis</name>
    <dbReference type="NCBI Taxonomy" id="2557542"/>
    <lineage>
        <taxon>Eukaryota</taxon>
        <taxon>Sar</taxon>
        <taxon>Stramenopiles</taxon>
        <taxon>Ochrophyta</taxon>
        <taxon>Bolidophyceae</taxon>
        <taxon>Parmales</taxon>
        <taxon>Triparmaceae</taxon>
        <taxon>Triparma</taxon>
    </lineage>
</organism>
<keyword evidence="4" id="KW-1185">Reference proteome</keyword>
<gene>
    <name evidence="3" type="ORF">TrRE_jg5019</name>
</gene>